<dbReference type="Gene3D" id="3.90.550.10">
    <property type="entry name" value="Spore Coat Polysaccharide Biosynthesis Protein SpsA, Chain A"/>
    <property type="match status" value="2"/>
</dbReference>
<evidence type="ECO:0000256" key="18">
    <source>
        <dbReference type="ARBA" id="ARBA00045388"/>
    </source>
</evidence>
<proteinExistence type="inferred from homology"/>
<dbReference type="Pfam" id="PF00535">
    <property type="entry name" value="Glycos_transf_2"/>
    <property type="match status" value="1"/>
</dbReference>
<evidence type="ECO:0000256" key="3">
    <source>
        <dbReference type="ARBA" id="ARBA00004613"/>
    </source>
</evidence>
<dbReference type="FunFam" id="2.80.10.50:FF:000014">
    <property type="entry name" value="Polypeptide N-acetylgalactosaminyltransferase"/>
    <property type="match status" value="1"/>
</dbReference>
<keyword evidence="9" id="KW-0479">Metal-binding</keyword>
<comment type="function">
    <text evidence="18">Catalyzes the initial reaction in O-linked oligosaccharide biosynthesis, the transfer of an N-acetyl-D-galactosamine residue to a serine or threonine residue on the protein receptor. Has a broad spectrum of substrates such as apomucin-, MUC5AC-, MUC1- and MUC2-derived peptides.</text>
</comment>
<evidence type="ECO:0000256" key="12">
    <source>
        <dbReference type="ARBA" id="ARBA00022989"/>
    </source>
</evidence>
<evidence type="ECO:0000256" key="9">
    <source>
        <dbReference type="ARBA" id="ARBA00022723"/>
    </source>
</evidence>
<evidence type="ECO:0000313" key="22">
    <source>
        <dbReference type="Proteomes" id="UP000503349"/>
    </source>
</evidence>
<comment type="similarity">
    <text evidence="5 19">Belongs to the glycosyltransferase 2 family. GalNAc-T subfamily.</text>
</comment>
<keyword evidence="19 21" id="KW-0808">Transferase</keyword>
<dbReference type="GO" id="GO:0032580">
    <property type="term" value="C:Golgi cisterna membrane"/>
    <property type="evidence" value="ECO:0007669"/>
    <property type="project" value="UniProtKB-SubCell"/>
</dbReference>
<evidence type="ECO:0000256" key="14">
    <source>
        <dbReference type="ARBA" id="ARBA00023136"/>
    </source>
</evidence>
<evidence type="ECO:0000256" key="15">
    <source>
        <dbReference type="ARBA" id="ARBA00023157"/>
    </source>
</evidence>
<feature type="transmembrane region" description="Helical" evidence="19">
    <location>
        <begin position="15"/>
        <end position="36"/>
    </location>
</feature>
<comment type="pathway">
    <text evidence="4 19">Protein modification; protein glycosylation.</text>
</comment>
<keyword evidence="13 19" id="KW-0333">Golgi apparatus</keyword>
<evidence type="ECO:0000256" key="7">
    <source>
        <dbReference type="ARBA" id="ARBA00022676"/>
    </source>
</evidence>
<dbReference type="Pfam" id="PF00652">
    <property type="entry name" value="Ricin_B_lectin"/>
    <property type="match status" value="1"/>
</dbReference>
<keyword evidence="14 19" id="KW-0472">Membrane</keyword>
<dbReference type="InterPro" id="IPR045885">
    <property type="entry name" value="GalNAc-T"/>
</dbReference>
<keyword evidence="7 19" id="KW-0328">Glycosyltransferase</keyword>
<dbReference type="Gene3D" id="2.80.10.50">
    <property type="match status" value="1"/>
</dbReference>
<dbReference type="PANTHER" id="PTHR11675">
    <property type="entry name" value="N-ACETYLGALACTOSAMINYLTRANSFERASE"/>
    <property type="match status" value="1"/>
</dbReference>
<name>A0A6G1PNH7_CHAAH</name>
<comment type="caution">
    <text evidence="19">Lacks conserved residue(s) required for the propagation of feature annotation.</text>
</comment>
<dbReference type="EC" id="2.4.1.-" evidence="19"/>
<evidence type="ECO:0000256" key="2">
    <source>
        <dbReference type="ARBA" id="ARBA00004447"/>
    </source>
</evidence>
<feature type="transmembrane region" description="Helical" evidence="19">
    <location>
        <begin position="160"/>
        <end position="184"/>
    </location>
</feature>
<evidence type="ECO:0000256" key="17">
    <source>
        <dbReference type="ARBA" id="ARBA00023211"/>
    </source>
</evidence>
<keyword evidence="12 19" id="KW-1133">Transmembrane helix</keyword>
<feature type="domain" description="Ricin B lectin" evidence="20">
    <location>
        <begin position="556"/>
        <end position="676"/>
    </location>
</feature>
<keyword evidence="16" id="KW-0325">Glycoprotein</keyword>
<dbReference type="Proteomes" id="UP000503349">
    <property type="component" value="Chromosome 7"/>
</dbReference>
<keyword evidence="15 19" id="KW-1015">Disulfide bond</keyword>
<dbReference type="UniPathway" id="UPA00378"/>
<dbReference type="GO" id="GO:0046872">
    <property type="term" value="F:metal ion binding"/>
    <property type="evidence" value="ECO:0007669"/>
    <property type="project" value="UniProtKB-KW"/>
</dbReference>
<evidence type="ECO:0000256" key="11">
    <source>
        <dbReference type="ARBA" id="ARBA00022968"/>
    </source>
</evidence>
<dbReference type="EMBL" id="CM015718">
    <property type="protein sequence ID" value="KAF3691891.1"/>
    <property type="molecule type" value="Genomic_DNA"/>
</dbReference>
<reference evidence="22" key="2">
    <citation type="submission" date="2019-02" db="EMBL/GenBank/DDBJ databases">
        <title>Opniocepnalus argus Var Kimnra genome.</title>
        <authorList>
            <person name="Zhou C."/>
            <person name="Xiao S."/>
        </authorList>
    </citation>
    <scope>NUCLEOTIDE SEQUENCE [LARGE SCALE GENOMIC DNA]</scope>
</reference>
<keyword evidence="8 19" id="KW-0812">Transmembrane</keyword>
<dbReference type="CDD" id="cd02510">
    <property type="entry name" value="pp-GalNAc-T"/>
    <property type="match status" value="1"/>
</dbReference>
<dbReference type="AlphaFoldDB" id="A0A6G1PNH7"/>
<dbReference type="SUPFAM" id="SSF53448">
    <property type="entry name" value="Nucleotide-diphospho-sugar transferases"/>
    <property type="match status" value="1"/>
</dbReference>
<evidence type="ECO:0000256" key="16">
    <source>
        <dbReference type="ARBA" id="ARBA00023180"/>
    </source>
</evidence>
<evidence type="ECO:0000313" key="21">
    <source>
        <dbReference type="EMBL" id="KAF3691891.1"/>
    </source>
</evidence>
<dbReference type="GO" id="GO:0006493">
    <property type="term" value="P:protein O-linked glycosylation"/>
    <property type="evidence" value="ECO:0007669"/>
    <property type="project" value="TreeGrafter"/>
</dbReference>
<dbReference type="GO" id="GO:0000139">
    <property type="term" value="C:Golgi membrane"/>
    <property type="evidence" value="ECO:0007669"/>
    <property type="project" value="UniProtKB-SubCell"/>
</dbReference>
<dbReference type="InterPro" id="IPR029044">
    <property type="entry name" value="Nucleotide-diphossugar_trans"/>
</dbReference>
<dbReference type="PROSITE" id="PS50231">
    <property type="entry name" value="RICIN_B_LECTIN"/>
    <property type="match status" value="1"/>
</dbReference>
<dbReference type="SMART" id="SM00458">
    <property type="entry name" value="RICIN"/>
    <property type="match status" value="1"/>
</dbReference>
<evidence type="ECO:0000256" key="19">
    <source>
        <dbReference type="RuleBase" id="RU361242"/>
    </source>
</evidence>
<keyword evidence="17 19" id="KW-0464">Manganese</keyword>
<evidence type="ECO:0000256" key="10">
    <source>
        <dbReference type="ARBA" id="ARBA00022734"/>
    </source>
</evidence>
<evidence type="ECO:0000256" key="13">
    <source>
        <dbReference type="ARBA" id="ARBA00023034"/>
    </source>
</evidence>
<dbReference type="InterPro" id="IPR001173">
    <property type="entry name" value="Glyco_trans_2-like"/>
</dbReference>
<accession>A0A6G1PNH7</accession>
<evidence type="ECO:0000256" key="1">
    <source>
        <dbReference type="ARBA" id="ARBA00001936"/>
    </source>
</evidence>
<gene>
    <name evidence="21" type="ORF">EXN66_Car007566</name>
</gene>
<keyword evidence="10 19" id="KW-0430">Lectin</keyword>
<sequence length="684" mass="77710">MPTVMTFKHSLDGTAAVTLLGSASVLCLVASLRSLVAQRRIGVTRFSGSPEGGSSIRRSLLSVCQQSLLSDWVSTATWSSEHRNAIVPPARPWPDQTHMLTHMHHWSHEVSDGKGGRGEDLKERLSQSFSTLFGFSPALKPQALACKVLRARSEIRMRRFAYCKVVLATSLVWVMLDMFILLYFSECNKCDNIKERGLPGRQDALVRPRDGPGEGGKPVVIPKENQEKMKEMFKINQFNLMASEMIALNRSLPDVRLEGFPKRPLEQYIKKLEVPVRVVRMEQRSGLIRARLKGASISTGQVITFLDAHCECTTGWLEPLLARIKHDKRTVVCPIIDVISDDTFEYMAGSDMTYGGFNWKLNFRWYPVPQREMDRRKGDRTLPVRTPTMAGGLFSIDRDYFQEIGTYDAGMDIWGGENLEISFRIWQCGGTLEIVTCSHVGHVFRKATPYTFPGGTGQIINKNNRRLAEVWMDEFKNFFYIISPGVTKVDYGDITSRTALRQKLQCKPFSWYLENIYPDSQIPRHYYSLGEVQRLNQTSAFCLGSFVSYCDVRVCPAQIRNVETNQCLDNMARKENEKVGIFNCHGMGGNQVFSYTANKEIRTDDLCLDVSKLNGPVMMLKCHHLKGNQLWEYDPVKLTLVHVNSNQCLDKASEEDSQVPSVRDCTHLRSQQWLLRNVTLPEVF</sequence>
<organism evidence="21 22">
    <name type="scientific">Channa argus</name>
    <name type="common">Northern snakehead</name>
    <name type="synonym">Ophicephalus argus</name>
    <dbReference type="NCBI Taxonomy" id="215402"/>
    <lineage>
        <taxon>Eukaryota</taxon>
        <taxon>Metazoa</taxon>
        <taxon>Chordata</taxon>
        <taxon>Craniata</taxon>
        <taxon>Vertebrata</taxon>
        <taxon>Euteleostomi</taxon>
        <taxon>Actinopterygii</taxon>
        <taxon>Neopterygii</taxon>
        <taxon>Teleostei</taxon>
        <taxon>Neoteleostei</taxon>
        <taxon>Acanthomorphata</taxon>
        <taxon>Anabantaria</taxon>
        <taxon>Anabantiformes</taxon>
        <taxon>Channoidei</taxon>
        <taxon>Channidae</taxon>
        <taxon>Channa</taxon>
    </lineage>
</organism>
<keyword evidence="6" id="KW-0964">Secreted</keyword>
<dbReference type="InterPro" id="IPR000772">
    <property type="entry name" value="Ricin_B_lectin"/>
</dbReference>
<dbReference type="GO" id="GO:0030246">
    <property type="term" value="F:carbohydrate binding"/>
    <property type="evidence" value="ECO:0007669"/>
    <property type="project" value="UniProtKB-KW"/>
</dbReference>
<comment type="cofactor">
    <cofactor evidence="1 19">
        <name>Mn(2+)</name>
        <dbReference type="ChEBI" id="CHEBI:29035"/>
    </cofactor>
</comment>
<evidence type="ECO:0000256" key="5">
    <source>
        <dbReference type="ARBA" id="ARBA00005680"/>
    </source>
</evidence>
<evidence type="ECO:0000256" key="6">
    <source>
        <dbReference type="ARBA" id="ARBA00022525"/>
    </source>
</evidence>
<dbReference type="PANTHER" id="PTHR11675:SF123">
    <property type="entry name" value="POLYPEPTIDE N-ACETYLGALACTOSAMINYLTRANSFERASE 1"/>
    <property type="match status" value="1"/>
</dbReference>
<dbReference type="GO" id="GO:0004653">
    <property type="term" value="F:polypeptide N-acetylgalactosaminyltransferase activity"/>
    <property type="evidence" value="ECO:0007669"/>
    <property type="project" value="UniProtKB-ARBA"/>
</dbReference>
<evidence type="ECO:0000256" key="4">
    <source>
        <dbReference type="ARBA" id="ARBA00004922"/>
    </source>
</evidence>
<comment type="subcellular location">
    <subcellularLocation>
        <location evidence="19">Golgi apparatus membrane</location>
        <topology evidence="19">Single-pass type II membrane protein</topology>
    </subcellularLocation>
    <subcellularLocation>
        <location evidence="2">Golgi apparatus</location>
        <location evidence="2">Golgi stack membrane</location>
        <topology evidence="2">Single-pass type II membrane protein</topology>
    </subcellularLocation>
    <subcellularLocation>
        <location evidence="3">Secreted</location>
    </subcellularLocation>
</comment>
<keyword evidence="22" id="KW-1185">Reference proteome</keyword>
<evidence type="ECO:0000259" key="20">
    <source>
        <dbReference type="SMART" id="SM00458"/>
    </source>
</evidence>
<protein>
    <recommendedName>
        <fullName evidence="19">Polypeptide N-acetylgalactosaminyltransferase</fullName>
        <ecNumber evidence="19">2.4.1.-</ecNumber>
    </recommendedName>
    <alternativeName>
        <fullName evidence="19">Protein-UDP acetylgalactosaminyltransferase</fullName>
    </alternativeName>
</protein>
<dbReference type="GO" id="GO:0005576">
    <property type="term" value="C:extracellular region"/>
    <property type="evidence" value="ECO:0007669"/>
    <property type="project" value="UniProtKB-SubCell"/>
</dbReference>
<dbReference type="SUPFAM" id="SSF50370">
    <property type="entry name" value="Ricin B-like lectins"/>
    <property type="match status" value="1"/>
</dbReference>
<dbReference type="InterPro" id="IPR035992">
    <property type="entry name" value="Ricin_B-like_lectins"/>
</dbReference>
<reference evidence="21 22" key="1">
    <citation type="submission" date="2019-02" db="EMBL/GenBank/DDBJ databases">
        <title>Opniocepnalus argus genome.</title>
        <authorList>
            <person name="Zhou C."/>
            <person name="Xiao S."/>
        </authorList>
    </citation>
    <scope>NUCLEOTIDE SEQUENCE [LARGE SCALE GENOMIC DNA]</scope>
    <source>
        <strain evidence="21">OARG1902GOOAL</strain>
        <tissue evidence="21">Muscle</tissue>
    </source>
</reference>
<evidence type="ECO:0000256" key="8">
    <source>
        <dbReference type="ARBA" id="ARBA00022692"/>
    </source>
</evidence>
<keyword evidence="11" id="KW-0735">Signal-anchor</keyword>